<reference evidence="2 3" key="2">
    <citation type="submission" date="2020-05" db="EMBL/GenBank/DDBJ databases">
        <title>Draft genome sequence of Desulfovibrio sp. strainFSS-1.</title>
        <authorList>
            <person name="Shimoshige H."/>
            <person name="Kobayashi H."/>
            <person name="Maekawa T."/>
        </authorList>
    </citation>
    <scope>NUCLEOTIDE SEQUENCE [LARGE SCALE GENOMIC DNA]</scope>
    <source>
        <strain evidence="2 3">SIID29052-01</strain>
    </source>
</reference>
<dbReference type="InterPro" id="IPR003741">
    <property type="entry name" value="LUD_dom"/>
</dbReference>
<evidence type="ECO:0000313" key="2">
    <source>
        <dbReference type="EMBL" id="GFK95045.1"/>
    </source>
</evidence>
<dbReference type="InterPro" id="IPR024185">
    <property type="entry name" value="FTHF_cligase-like_sf"/>
</dbReference>
<dbReference type="Proteomes" id="UP000494245">
    <property type="component" value="Unassembled WGS sequence"/>
</dbReference>
<dbReference type="PANTHER" id="PTHR43682:SF1">
    <property type="entry name" value="LACTATE UTILIZATION PROTEIN C"/>
    <property type="match status" value="1"/>
</dbReference>
<dbReference type="RefSeq" id="WP_173085723.1">
    <property type="nucleotide sequence ID" value="NZ_BLTE01000014.1"/>
</dbReference>
<evidence type="ECO:0000259" key="1">
    <source>
        <dbReference type="Pfam" id="PF02589"/>
    </source>
</evidence>
<sequence length="183" mass="19833">MFDLFKAKAEAVSAEVHRFPAKGPALDFIKETFRKEGVADAPQAYAVWVDCPFLEGVDKDALAGEFPGLTFNVTRDKAEQSRIGVTQMHWGIANTGTVAQNSTDPKERLASMLPWLHIAIVGTDAILPDLPALLETVHPKDCAYLALISGPSRTADIERVLTIGVHGPERLIIVCIDDLGGQN</sequence>
<dbReference type="Gene3D" id="3.40.50.10420">
    <property type="entry name" value="NagB/RpiA/CoA transferase-like"/>
    <property type="match status" value="1"/>
</dbReference>
<dbReference type="Pfam" id="PF02589">
    <property type="entry name" value="LUD_dom"/>
    <property type="match status" value="1"/>
</dbReference>
<dbReference type="InterPro" id="IPR037171">
    <property type="entry name" value="NagB/RpiA_transferase-like"/>
</dbReference>
<feature type="domain" description="LUD" evidence="1">
    <location>
        <begin position="4"/>
        <end position="174"/>
    </location>
</feature>
<dbReference type="AlphaFoldDB" id="A0A6V8M3K2"/>
<proteinExistence type="predicted"/>
<gene>
    <name evidence="2" type="primary">lutC_2</name>
    <name evidence="2" type="ORF">NNJEOMEG_02898</name>
</gene>
<keyword evidence="3" id="KW-1185">Reference proteome</keyword>
<comment type="caution">
    <text evidence="2">The sequence shown here is derived from an EMBL/GenBank/DDBJ whole genome shotgun (WGS) entry which is preliminary data.</text>
</comment>
<accession>A0A6V8M3K2</accession>
<evidence type="ECO:0000313" key="3">
    <source>
        <dbReference type="Proteomes" id="UP000494245"/>
    </source>
</evidence>
<dbReference type="EMBL" id="BLTE01000014">
    <property type="protein sequence ID" value="GFK95045.1"/>
    <property type="molecule type" value="Genomic_DNA"/>
</dbReference>
<name>A0A6V8M3K2_9BACT</name>
<dbReference type="SUPFAM" id="SSF100950">
    <property type="entry name" value="NagB/RpiA/CoA transferase-like"/>
    <property type="match status" value="1"/>
</dbReference>
<reference evidence="2 3" key="1">
    <citation type="submission" date="2020-04" db="EMBL/GenBank/DDBJ databases">
        <authorList>
            <consortium name="Desulfovibrio sp. FSS-1 genome sequencing consortium"/>
            <person name="Shimoshige H."/>
            <person name="Kobayashi H."/>
            <person name="Maekawa T."/>
        </authorList>
    </citation>
    <scope>NUCLEOTIDE SEQUENCE [LARGE SCALE GENOMIC DNA]</scope>
    <source>
        <strain evidence="2 3">SIID29052-01</strain>
    </source>
</reference>
<organism evidence="2 3">
    <name type="scientific">Fundidesulfovibrio magnetotacticus</name>
    <dbReference type="NCBI Taxonomy" id="2730080"/>
    <lineage>
        <taxon>Bacteria</taxon>
        <taxon>Pseudomonadati</taxon>
        <taxon>Thermodesulfobacteriota</taxon>
        <taxon>Desulfovibrionia</taxon>
        <taxon>Desulfovibrionales</taxon>
        <taxon>Desulfovibrionaceae</taxon>
        <taxon>Fundidesulfovibrio</taxon>
    </lineage>
</organism>
<protein>
    <submittedName>
        <fullName evidence="2">Lactate utilization protein C</fullName>
    </submittedName>
</protein>
<dbReference type="PANTHER" id="PTHR43682">
    <property type="entry name" value="LACTATE UTILIZATION PROTEIN C"/>
    <property type="match status" value="1"/>
</dbReference>